<dbReference type="EMBL" id="SZZH01000003">
    <property type="protein sequence ID" value="TKV58965.1"/>
    <property type="molecule type" value="Genomic_DNA"/>
</dbReference>
<dbReference type="PANTHER" id="PTHR36925">
    <property type="entry name" value="COBALT-PRECORRIN-6A REDUCTASE"/>
    <property type="match status" value="1"/>
</dbReference>
<protein>
    <submittedName>
        <fullName evidence="4">Cobalt-precorrin-6A reductase</fullName>
        <ecNumber evidence="4">1.3.1.106</ecNumber>
    </submittedName>
</protein>
<evidence type="ECO:0000313" key="4">
    <source>
        <dbReference type="EMBL" id="TKV58965.1"/>
    </source>
</evidence>
<dbReference type="PROSITE" id="PS51014">
    <property type="entry name" value="COBK_CBIJ"/>
    <property type="match status" value="1"/>
</dbReference>
<evidence type="ECO:0000256" key="1">
    <source>
        <dbReference type="ARBA" id="ARBA00004953"/>
    </source>
</evidence>
<dbReference type="NCBIfam" id="NF005968">
    <property type="entry name" value="PRK08057.1-2"/>
    <property type="match status" value="1"/>
</dbReference>
<evidence type="ECO:0000256" key="3">
    <source>
        <dbReference type="ARBA" id="ARBA00023002"/>
    </source>
</evidence>
<dbReference type="AlphaFoldDB" id="A0A4V6CTE4"/>
<dbReference type="InterPro" id="IPR003723">
    <property type="entry name" value="Precorrin-6x_reduct"/>
</dbReference>
<dbReference type="NCBIfam" id="TIGR00715">
    <property type="entry name" value="precor6x_red"/>
    <property type="match status" value="1"/>
</dbReference>
<dbReference type="EC" id="1.3.1.106" evidence="4"/>
<evidence type="ECO:0000256" key="2">
    <source>
        <dbReference type="ARBA" id="ARBA00022573"/>
    </source>
</evidence>
<keyword evidence="5" id="KW-1185">Reference proteome</keyword>
<accession>A0A4V6CTE4</accession>
<dbReference type="GO" id="GO:0016994">
    <property type="term" value="F:precorrin-6A reductase activity"/>
    <property type="evidence" value="ECO:0007669"/>
    <property type="project" value="InterPro"/>
</dbReference>
<proteinExistence type="predicted"/>
<dbReference type="Pfam" id="PF02571">
    <property type="entry name" value="CbiJ"/>
    <property type="match status" value="1"/>
</dbReference>
<comment type="pathway">
    <text evidence="1">Cofactor biosynthesis; adenosylcobalamin biosynthesis.</text>
</comment>
<keyword evidence="3 4" id="KW-0560">Oxidoreductase</keyword>
<organism evidence="4 5">
    <name type="scientific">Nakamurella flava</name>
    <dbReference type="NCBI Taxonomy" id="2576308"/>
    <lineage>
        <taxon>Bacteria</taxon>
        <taxon>Bacillati</taxon>
        <taxon>Actinomycetota</taxon>
        <taxon>Actinomycetes</taxon>
        <taxon>Nakamurellales</taxon>
        <taxon>Nakamurellaceae</taxon>
        <taxon>Nakamurella</taxon>
    </lineage>
</organism>
<gene>
    <name evidence="4" type="ORF">FDO65_12265</name>
</gene>
<evidence type="ECO:0000313" key="5">
    <source>
        <dbReference type="Proteomes" id="UP000306985"/>
    </source>
</evidence>
<reference evidence="4 5" key="1">
    <citation type="submission" date="2019-05" db="EMBL/GenBank/DDBJ databases">
        <title>Nakamurella sp. N5BH11, whole genome shotgun sequence.</title>
        <authorList>
            <person name="Tuo L."/>
        </authorList>
    </citation>
    <scope>NUCLEOTIDE SEQUENCE [LARGE SCALE GENOMIC DNA]</scope>
    <source>
        <strain evidence="4 5">N5BH11</strain>
    </source>
</reference>
<dbReference type="GO" id="GO:0009236">
    <property type="term" value="P:cobalamin biosynthetic process"/>
    <property type="evidence" value="ECO:0007669"/>
    <property type="project" value="UniProtKB-UniPathway"/>
</dbReference>
<dbReference type="Proteomes" id="UP000306985">
    <property type="component" value="Unassembled WGS sequence"/>
</dbReference>
<sequence>MRPDSARAPARRILILGGTSEARSLAEHLVEQGDQVTSTLAGRVSDPALPVGEVRIGGFGGVSGLIGYLERQSPDAVVDATHPYAATMTAHAVAATGQVGVPLLRLARPGWGDRRDASGWIWVDDHPSAAAVAAERGTRPFLTTGRQPLGHYTALTDHDTLVRVVEPPEVPLPPRWTVIRDRGPYRVDGEIALLRDHRVDLLVTKDSGGRYTSAKLDAARALAVPVVVVRRPPPPSGVELVASVDEALGRLGRLPHQ</sequence>
<comment type="caution">
    <text evidence="4">The sequence shown here is derived from an EMBL/GenBank/DDBJ whole genome shotgun (WGS) entry which is preliminary data.</text>
</comment>
<dbReference type="OrthoDB" id="5183775at2"/>
<dbReference type="PANTHER" id="PTHR36925:SF1">
    <property type="entry name" value="COBALT-PRECORRIN-6A REDUCTASE"/>
    <property type="match status" value="1"/>
</dbReference>
<keyword evidence="2" id="KW-0169">Cobalamin biosynthesis</keyword>
<dbReference type="UniPathway" id="UPA00148"/>
<name>A0A4V6CTE4_9ACTN</name>